<keyword evidence="2" id="KW-1185">Reference proteome</keyword>
<gene>
    <name evidence="1" type="ORF">ACFONL_01425</name>
</gene>
<dbReference type="EMBL" id="JBHRYC010000018">
    <property type="protein sequence ID" value="MFC3636050.1"/>
    <property type="molecule type" value="Genomic_DNA"/>
</dbReference>
<proteinExistence type="predicted"/>
<accession>A0ABV7UCA4</accession>
<evidence type="ECO:0000313" key="2">
    <source>
        <dbReference type="Proteomes" id="UP001595704"/>
    </source>
</evidence>
<reference evidence="2" key="1">
    <citation type="journal article" date="2019" name="Int. J. Syst. Evol. Microbiol.">
        <title>The Global Catalogue of Microorganisms (GCM) 10K type strain sequencing project: providing services to taxonomists for standard genome sequencing and annotation.</title>
        <authorList>
            <consortium name="The Broad Institute Genomics Platform"/>
            <consortium name="The Broad Institute Genome Sequencing Center for Infectious Disease"/>
            <person name="Wu L."/>
            <person name="Ma J."/>
        </authorList>
    </citation>
    <scope>NUCLEOTIDE SEQUENCE [LARGE SCALE GENOMIC DNA]</scope>
    <source>
        <strain evidence="2">KCTC 42282</strain>
    </source>
</reference>
<dbReference type="Proteomes" id="UP001595704">
    <property type="component" value="Unassembled WGS sequence"/>
</dbReference>
<name>A0ABV7UCA4_9HYPH</name>
<evidence type="ECO:0000313" key="1">
    <source>
        <dbReference type="EMBL" id="MFC3636050.1"/>
    </source>
</evidence>
<organism evidence="1 2">
    <name type="scientific">Camelimonas fluminis</name>
    <dbReference type="NCBI Taxonomy" id="1576911"/>
    <lineage>
        <taxon>Bacteria</taxon>
        <taxon>Pseudomonadati</taxon>
        <taxon>Pseudomonadota</taxon>
        <taxon>Alphaproteobacteria</taxon>
        <taxon>Hyphomicrobiales</taxon>
        <taxon>Chelatococcaceae</taxon>
        <taxon>Camelimonas</taxon>
    </lineage>
</organism>
<protein>
    <submittedName>
        <fullName evidence="1">Uncharacterized protein</fullName>
    </submittedName>
</protein>
<dbReference type="RefSeq" id="WP_191321190.1">
    <property type="nucleotide sequence ID" value="NZ_BNCG01000049.1"/>
</dbReference>
<comment type="caution">
    <text evidence="1">The sequence shown here is derived from an EMBL/GenBank/DDBJ whole genome shotgun (WGS) entry which is preliminary data.</text>
</comment>
<sequence>MVAISALKIGDTVWSVTRQKSGNTTITRQVCHPVYIVAVADSHVIARWNGNMARRFSTSQVAKWRRTKPA</sequence>